<name>A0A1G4K9N2_9SACH</name>
<proteinExistence type="inferred from homology"/>
<keyword evidence="9" id="KW-1185">Reference proteome</keyword>
<dbReference type="Proteomes" id="UP000191144">
    <property type="component" value="Chromosome G"/>
</dbReference>
<evidence type="ECO:0000256" key="3">
    <source>
        <dbReference type="ARBA" id="ARBA00022452"/>
    </source>
</evidence>
<organism evidence="8 9">
    <name type="scientific">Lachancea meyersii CBS 8951</name>
    <dbReference type="NCBI Taxonomy" id="1266667"/>
    <lineage>
        <taxon>Eukaryota</taxon>
        <taxon>Fungi</taxon>
        <taxon>Dikarya</taxon>
        <taxon>Ascomycota</taxon>
        <taxon>Saccharomycotina</taxon>
        <taxon>Saccharomycetes</taxon>
        <taxon>Saccharomycetales</taxon>
        <taxon>Saccharomycetaceae</taxon>
        <taxon>Lachancea</taxon>
    </lineage>
</organism>
<evidence type="ECO:0000313" key="8">
    <source>
        <dbReference type="EMBL" id="SCV00834.1"/>
    </source>
</evidence>
<keyword evidence="3" id="KW-1134">Transmembrane beta strand</keyword>
<dbReference type="GO" id="GO:0005741">
    <property type="term" value="C:mitochondrial outer membrane"/>
    <property type="evidence" value="ECO:0007669"/>
    <property type="project" value="UniProtKB-SubCell"/>
</dbReference>
<dbReference type="AlphaFoldDB" id="A0A1G4K9N2"/>
<evidence type="ECO:0000256" key="4">
    <source>
        <dbReference type="ARBA" id="ARBA00022692"/>
    </source>
</evidence>
<dbReference type="PANTHER" id="PTHR12815:SF18">
    <property type="entry name" value="SORTING AND ASSEMBLY MACHINERY COMPONENT 50 HOMOLOG"/>
    <property type="match status" value="1"/>
</dbReference>
<feature type="region of interest" description="Disordered" evidence="6">
    <location>
        <begin position="1"/>
        <end position="21"/>
    </location>
</feature>
<comment type="subcellular location">
    <subcellularLocation>
        <location evidence="1">Mitochondrion outer membrane</location>
        <topology evidence="1">Multi-pass membrane protein</topology>
    </subcellularLocation>
</comment>
<accession>A0A1G4K9N2</accession>
<gene>
    <name evidence="8" type="ORF">LAME_0G12288G</name>
</gene>
<dbReference type="InterPro" id="IPR000184">
    <property type="entry name" value="Bac_surfAg_D15"/>
</dbReference>
<reference evidence="9" key="1">
    <citation type="submission" date="2016-03" db="EMBL/GenBank/DDBJ databases">
        <authorList>
            <person name="Devillers Hugo."/>
        </authorList>
    </citation>
    <scope>NUCLEOTIDE SEQUENCE [LARGE SCALE GENOMIC DNA]</scope>
</reference>
<feature type="domain" description="Bacterial surface antigen (D15)" evidence="7">
    <location>
        <begin position="184"/>
        <end position="495"/>
    </location>
</feature>
<comment type="similarity">
    <text evidence="2">Belongs to the SAM50/omp85 family.</text>
</comment>
<dbReference type="GO" id="GO:0045040">
    <property type="term" value="P:protein insertion into mitochondrial outer membrane"/>
    <property type="evidence" value="ECO:0007669"/>
    <property type="project" value="TreeGrafter"/>
</dbReference>
<evidence type="ECO:0000256" key="5">
    <source>
        <dbReference type="ARBA" id="ARBA00023136"/>
    </source>
</evidence>
<dbReference type="PANTHER" id="PTHR12815">
    <property type="entry name" value="SORTING AND ASSEMBLY MACHINERY SAMM50 PROTEIN FAMILY MEMBER"/>
    <property type="match status" value="1"/>
</dbReference>
<dbReference type="Pfam" id="PF01103">
    <property type="entry name" value="Omp85"/>
    <property type="match status" value="1"/>
</dbReference>
<sequence>MDSAFSNDEPLESRMLDSTENSSNYQDIEVQHQQLLQNQQLSYASSLFSQNTHTPTKVSNVIVNNSECVRSAVLQSYVDQTIGRATTLEQLCEESDILNMKLISNGLVESCTQTVDSRGVLHYDLNERNLRPSYAMFNGSGTALSVVDVVSILNLQPLKKFTAKTGTNVGNGEGDGYLQFQWRNAFGGGEKLTFDATKGTKTHSSYLVDYAQPVSPFWSWDSAIYKNSRALGNLELLLRGMRASLTSTFEKHKNVNHEFLYEYVWRNTSASGSHTSDSLLMQCGNDIKTALGYSLFWDSRDKPIFPSSGNFFKISNELALNSFWKVGLETSKVKSWRRNNFFTMSASLKGGYINNFHPKSKAIHTSDKFHCGGSNDVRSFNLMGLGPKDLFDSLGGDAFVSYGVSVFSRLPVKRWSESNFRLHAFVNGGRLINSNGCSAKSCVQALSREHSISTGLGVVFGHPVARFELNFTVPLTAHASDSVRKGFQYGIGLSFL</sequence>
<evidence type="ECO:0000313" key="9">
    <source>
        <dbReference type="Proteomes" id="UP000191144"/>
    </source>
</evidence>
<dbReference type="EMBL" id="LT598484">
    <property type="protein sequence ID" value="SCV00834.1"/>
    <property type="molecule type" value="Genomic_DNA"/>
</dbReference>
<evidence type="ECO:0000259" key="7">
    <source>
        <dbReference type="Pfam" id="PF01103"/>
    </source>
</evidence>
<keyword evidence="5" id="KW-0472">Membrane</keyword>
<keyword evidence="4" id="KW-0812">Transmembrane</keyword>
<evidence type="ECO:0000256" key="6">
    <source>
        <dbReference type="SAM" id="MobiDB-lite"/>
    </source>
</evidence>
<dbReference type="InterPro" id="IPR039910">
    <property type="entry name" value="D15-like"/>
</dbReference>
<dbReference type="OrthoDB" id="1724197at2759"/>
<dbReference type="Gene3D" id="2.40.160.50">
    <property type="entry name" value="membrane protein fhac: a member of the omp85/tpsb transporter family"/>
    <property type="match status" value="1"/>
</dbReference>
<protein>
    <submittedName>
        <fullName evidence="8">LAME_0G12288g1_1</fullName>
    </submittedName>
</protein>
<evidence type="ECO:0000256" key="2">
    <source>
        <dbReference type="ARBA" id="ARBA00010913"/>
    </source>
</evidence>
<evidence type="ECO:0000256" key="1">
    <source>
        <dbReference type="ARBA" id="ARBA00004374"/>
    </source>
</evidence>